<gene>
    <name evidence="2" type="ORF">OH143_03010</name>
</gene>
<dbReference type="RefSeq" id="WP_081432607.1">
    <property type="nucleotide sequence ID" value="NZ_CP109831.1"/>
</dbReference>
<evidence type="ECO:0000313" key="2">
    <source>
        <dbReference type="EMBL" id="UYU19699.1"/>
    </source>
</evidence>
<dbReference type="Pfam" id="PF13302">
    <property type="entry name" value="Acetyltransf_3"/>
    <property type="match status" value="1"/>
</dbReference>
<organism evidence="2 3">
    <name type="scientific">Methanoculleus submarinus</name>
    <dbReference type="NCBI Taxonomy" id="204050"/>
    <lineage>
        <taxon>Archaea</taxon>
        <taxon>Methanobacteriati</taxon>
        <taxon>Methanobacteriota</taxon>
        <taxon>Stenosarchaea group</taxon>
        <taxon>Methanomicrobia</taxon>
        <taxon>Methanomicrobiales</taxon>
        <taxon>Methanomicrobiaceae</taxon>
        <taxon>Methanoculleus</taxon>
    </lineage>
</organism>
<dbReference type="EMBL" id="CP109831">
    <property type="protein sequence ID" value="UYU19699.1"/>
    <property type="molecule type" value="Genomic_DNA"/>
</dbReference>
<evidence type="ECO:0000259" key="1">
    <source>
        <dbReference type="PROSITE" id="PS51186"/>
    </source>
</evidence>
<accession>A0AAX3EEB6</accession>
<dbReference type="Proteomes" id="UP001156196">
    <property type="component" value="Chromosome"/>
</dbReference>
<name>A0AAX3EEB6_9EURY</name>
<dbReference type="Gene3D" id="3.40.630.30">
    <property type="match status" value="1"/>
</dbReference>
<dbReference type="InterPro" id="IPR051531">
    <property type="entry name" value="N-acetyltransferase"/>
</dbReference>
<dbReference type="PANTHER" id="PTHR43792:SF13">
    <property type="entry name" value="ACETYLTRANSFERASE"/>
    <property type="match status" value="1"/>
</dbReference>
<dbReference type="InterPro" id="IPR016181">
    <property type="entry name" value="Acyl_CoA_acyltransferase"/>
</dbReference>
<reference evidence="2" key="1">
    <citation type="submission" date="2022-10" db="EMBL/GenBank/DDBJ databases">
        <title>Complete genome of Methanoculleus submarinus DSM 15122.</title>
        <authorList>
            <person name="Chen S.-C."/>
            <person name="Lai S.-J."/>
            <person name="You Y.-T."/>
        </authorList>
    </citation>
    <scope>NUCLEOTIDE SEQUENCE</scope>
    <source>
        <strain evidence="2">DSM 15122</strain>
    </source>
</reference>
<dbReference type="GeneID" id="25393864"/>
<feature type="domain" description="N-acetyltransferase" evidence="1">
    <location>
        <begin position="1"/>
        <end position="163"/>
    </location>
</feature>
<sequence>MLEADRDDRQKLARLLSAAVPGSWPPPLLDDETLGEFIRITAENTDPCFITWYWVRDDPAEGGRVLVGSGGLASSPLTGTVFIGYSVLEEFQCRGYATEAVRHIIPAAFSLPGVRRIMATTYPGLIASIRVLEKNGFVYAGEGPAGRGFEEGTVAYVLEKPGASL</sequence>
<proteinExistence type="predicted"/>
<keyword evidence="3" id="KW-1185">Reference proteome</keyword>
<dbReference type="KEGG" id="msum:OH143_03010"/>
<dbReference type="GO" id="GO:0016747">
    <property type="term" value="F:acyltransferase activity, transferring groups other than amino-acyl groups"/>
    <property type="evidence" value="ECO:0007669"/>
    <property type="project" value="InterPro"/>
</dbReference>
<dbReference type="SUPFAM" id="SSF55729">
    <property type="entry name" value="Acyl-CoA N-acyltransferases (Nat)"/>
    <property type="match status" value="1"/>
</dbReference>
<dbReference type="PROSITE" id="PS51186">
    <property type="entry name" value="GNAT"/>
    <property type="match status" value="1"/>
</dbReference>
<dbReference type="PANTHER" id="PTHR43792">
    <property type="entry name" value="GNAT FAMILY, PUTATIVE (AFU_ORTHOLOGUE AFUA_3G00765)-RELATED-RELATED"/>
    <property type="match status" value="1"/>
</dbReference>
<protein>
    <submittedName>
        <fullName evidence="2">GNAT family N-acetyltransferase</fullName>
    </submittedName>
</protein>
<dbReference type="AlphaFoldDB" id="A0AAX3EEB6"/>
<evidence type="ECO:0000313" key="3">
    <source>
        <dbReference type="Proteomes" id="UP001156196"/>
    </source>
</evidence>
<dbReference type="InterPro" id="IPR000182">
    <property type="entry name" value="GNAT_dom"/>
</dbReference>